<protein>
    <submittedName>
        <fullName evidence="3">Transposase</fullName>
    </submittedName>
</protein>
<feature type="domain" description="Transposase IS200-like" evidence="2">
    <location>
        <begin position="9"/>
        <end position="124"/>
    </location>
</feature>
<dbReference type="PANTHER" id="PTHR34322:SF2">
    <property type="entry name" value="TRANSPOSASE IS200-LIKE DOMAIN-CONTAINING PROTEIN"/>
    <property type="match status" value="1"/>
</dbReference>
<accession>A0ABQ0MZD0</accession>
<evidence type="ECO:0000313" key="3">
    <source>
        <dbReference type="EMBL" id="GAW97700.1"/>
    </source>
</evidence>
<name>A0ABQ0MZD0_9GAMM</name>
<keyword evidence="4" id="KW-1185">Reference proteome</keyword>
<dbReference type="InterPro" id="IPR036515">
    <property type="entry name" value="Transposase_17_sf"/>
</dbReference>
<organism evidence="3 4">
    <name type="scientific">Colwellia marinimaniae</name>
    <dbReference type="NCBI Taxonomy" id="1513592"/>
    <lineage>
        <taxon>Bacteria</taxon>
        <taxon>Pseudomonadati</taxon>
        <taxon>Pseudomonadota</taxon>
        <taxon>Gammaproteobacteria</taxon>
        <taxon>Alteromonadales</taxon>
        <taxon>Colwelliaceae</taxon>
        <taxon>Colwellia</taxon>
    </lineage>
</organism>
<gene>
    <name evidence="3" type="ORF">MTCD1_03340</name>
</gene>
<proteinExistence type="predicted"/>
<dbReference type="InterPro" id="IPR002686">
    <property type="entry name" value="Transposase_17"/>
</dbReference>
<dbReference type="PANTHER" id="PTHR34322">
    <property type="entry name" value="TRANSPOSASE, Y1_TNP DOMAIN-CONTAINING"/>
    <property type="match status" value="1"/>
</dbReference>
<evidence type="ECO:0000256" key="1">
    <source>
        <dbReference type="SAM" id="MobiDB-lite"/>
    </source>
</evidence>
<dbReference type="EMBL" id="BDQM01000042">
    <property type="protein sequence ID" value="GAW97700.1"/>
    <property type="molecule type" value="Genomic_DNA"/>
</dbReference>
<dbReference type="Proteomes" id="UP000197068">
    <property type="component" value="Unassembled WGS sequence"/>
</dbReference>
<dbReference type="SMART" id="SM01321">
    <property type="entry name" value="Y1_Tnp"/>
    <property type="match status" value="1"/>
</dbReference>
<comment type="caution">
    <text evidence="3">The sequence shown here is derived from an EMBL/GenBank/DDBJ whole genome shotgun (WGS) entry which is preliminary data.</text>
</comment>
<sequence>MPRLPRLNLANIPQHVIQRGNNRNACFLLDRDRQYYLNKLQEYSQKFNVKIHAYVLMNNHVHLLLSPEEKFSVSLLMQSLGRSYVRYFNKSYKRSGTLWEGRFKSSLIDSENYFLIVSRYIELNPVRANMVEKPESYDWSSYRTKNKGSEQLISETRGQNS</sequence>
<feature type="region of interest" description="Disordered" evidence="1">
    <location>
        <begin position="140"/>
        <end position="161"/>
    </location>
</feature>
<dbReference type="SUPFAM" id="SSF143422">
    <property type="entry name" value="Transposase IS200-like"/>
    <property type="match status" value="1"/>
</dbReference>
<dbReference type="Gene3D" id="3.30.70.1290">
    <property type="entry name" value="Transposase IS200-like"/>
    <property type="match status" value="1"/>
</dbReference>
<evidence type="ECO:0000313" key="4">
    <source>
        <dbReference type="Proteomes" id="UP000197068"/>
    </source>
</evidence>
<dbReference type="Pfam" id="PF01797">
    <property type="entry name" value="Y1_Tnp"/>
    <property type="match status" value="1"/>
</dbReference>
<reference evidence="3 4" key="1">
    <citation type="submission" date="2017-06" db="EMBL/GenBank/DDBJ databases">
        <title>Whole Genome Sequences of Colwellia marinimaniae MTCD1.</title>
        <authorList>
            <person name="Kusumoto H."/>
            <person name="Inoue M."/>
            <person name="Tanikawa K."/>
            <person name="Maeji H."/>
            <person name="Cameron J.H."/>
            <person name="Bartlett D.H."/>
        </authorList>
    </citation>
    <scope>NUCLEOTIDE SEQUENCE [LARGE SCALE GENOMIC DNA]</scope>
    <source>
        <strain evidence="3 4">MTCD1</strain>
    </source>
</reference>
<evidence type="ECO:0000259" key="2">
    <source>
        <dbReference type="SMART" id="SM01321"/>
    </source>
</evidence>